<evidence type="ECO:0000313" key="1">
    <source>
        <dbReference type="EMBL" id="MCL2915389.1"/>
    </source>
</evidence>
<reference evidence="1 2" key="1">
    <citation type="submission" date="2022-01" db="EMBL/GenBank/DDBJ databases">
        <title>Whole genome-based taxonomy of the Shewanellaceae.</title>
        <authorList>
            <person name="Martin-Rodriguez A.J."/>
        </authorList>
    </citation>
    <scope>NUCLEOTIDE SEQUENCE [LARGE SCALE GENOMIC DNA]</scope>
    <source>
        <strain evidence="1 2">DSM 21332</strain>
    </source>
</reference>
<accession>A0ABT0NAE8</accession>
<dbReference type="EMBL" id="JAKIKT010000007">
    <property type="protein sequence ID" value="MCL2915389.1"/>
    <property type="molecule type" value="Genomic_DNA"/>
</dbReference>
<comment type="caution">
    <text evidence="1">The sequence shown here is derived from an EMBL/GenBank/DDBJ whole genome shotgun (WGS) entry which is preliminary data.</text>
</comment>
<evidence type="ECO:0000313" key="2">
    <source>
        <dbReference type="Proteomes" id="UP001202831"/>
    </source>
</evidence>
<proteinExistence type="predicted"/>
<protein>
    <submittedName>
        <fullName evidence="1">Uncharacterized protein</fullName>
    </submittedName>
</protein>
<dbReference type="Proteomes" id="UP001202831">
    <property type="component" value="Unassembled WGS sequence"/>
</dbReference>
<gene>
    <name evidence="1" type="ORF">L2725_16670</name>
</gene>
<dbReference type="RefSeq" id="WP_249249975.1">
    <property type="nucleotide sequence ID" value="NZ_JAKIKT010000007.1"/>
</dbReference>
<organism evidence="1 2">
    <name type="scientific">Shewanella corallii</name>
    <dbReference type="NCBI Taxonomy" id="560080"/>
    <lineage>
        <taxon>Bacteria</taxon>
        <taxon>Pseudomonadati</taxon>
        <taxon>Pseudomonadota</taxon>
        <taxon>Gammaproteobacteria</taxon>
        <taxon>Alteromonadales</taxon>
        <taxon>Shewanellaceae</taxon>
        <taxon>Shewanella</taxon>
    </lineage>
</organism>
<name>A0ABT0NAE8_9GAMM</name>
<sequence length="87" mass="9656">MVASNEWETQYLTKDGWVTGGYKLDHGKKKEDIPPEGAVLRAYRKVTVGKLGAPSSMNVDESQSELTKDQDLINTLLNKFGQPQFGV</sequence>
<keyword evidence="2" id="KW-1185">Reference proteome</keyword>